<feature type="region of interest" description="Disordered" evidence="4">
    <location>
        <begin position="1"/>
        <end position="146"/>
    </location>
</feature>
<dbReference type="Gene3D" id="3.80.10.10">
    <property type="entry name" value="Ribonuclease Inhibitor"/>
    <property type="match status" value="1"/>
</dbReference>
<feature type="compositionally biased region" description="Low complexity" evidence="4">
    <location>
        <begin position="62"/>
        <end position="73"/>
    </location>
</feature>
<dbReference type="GO" id="GO:0005856">
    <property type="term" value="C:cytoskeleton"/>
    <property type="evidence" value="ECO:0007669"/>
    <property type="project" value="UniProtKB-SubCell"/>
</dbReference>
<dbReference type="PANTHER" id="PTHR24107">
    <property type="entry name" value="YNEIN REGULATORY COMPLEX SUBUNIT 5"/>
    <property type="match status" value="1"/>
</dbReference>
<keyword evidence="3" id="KW-0206">Cytoskeleton</keyword>
<evidence type="ECO:0000313" key="5">
    <source>
        <dbReference type="EMBL" id="KAK3681427.1"/>
    </source>
</evidence>
<gene>
    <name evidence="5" type="ORF">B0T22DRAFT_387833</name>
</gene>
<sequence length="1184" mass="128914">MKFPLLDKSSKSVTLRQRSLSQQQRDPPPAATPSPTTETPPPTPPSATTTTTTTPNGTQIEPTLTPTTTPQTTRSIPAKVATPTRPTLPRSNSDEKRTPPPGTFPQQRRGSWFSNISSKFSSTSGGVQSAPQQNNASPKPAELSVPKANPAKNAVLQHASKYEGEGPYIPAPPRSAQAGILQVFRRLSSSNGSLSPGVKPHNHGLVERKVLNVDHHRERCAISGLHQAKLRRVAFCVDVEIAPMPKYGEEAGGKKCADKADKTDKDQKKKIKEKGEGEALKQARLLKDQDDEITTIVEEVPADFQKNVDSADVEVVQKEAKPESQPDKSATETRKKEKKKKSEEERKARKEKKRKLAEANGTIPIEIYMDSDSSSSMTIPPPEAPKIQAMPTTNPVRIYRRCCQLRETPILKKITEQLGDPANCSTHPGMVERLDLTGYWMQLPDLVTLGDYLAIVPVKEVILENCGLADEGLRVILAGLLAARKFSTKKRRPITEPDGLTPQGGVVERLVLKNNKLGPEGWKHICLFIYLCRTLHSLDLSGIPFPQPHAATGPPNGHTNGTRPQPDLCADLLAKSLGGRIGGSTLSLLNLGETGLNTTQLGTVVDGVIKCGIRRLGLAHNDIQVEGLQHVARFMGSGLCEGLDLGGNDLRDQLAILADALVVEDCPMWALSLADCNLTPSSLCKLLPTLVKLDAFRFIDLSHNHELFSSNPSAISVLRRYLPKMACLKRIHLSDCGMSTEQAIALAEILPEITGLAHVSFSENPQLVELATNANTEETKEEACALFASLLAAARVSTSLVAVDIEVPSEQSSDLVKAMAKQVVAYCLRNMERLPVPDLASLTVEPSEPEYPHALQRLIGHDVMQPDTMDSDLDAAPDDDYVIGGTGVVKALACCLKNRGDESRRQSGEFIRDVENGVSHPRPTLPSGKAKETSKHLLSSARKIRHRLQPAIMKARLGGQDTHTYHRLIFLDNTLKGIIKRFEDEFPDTREAAVDIPLPYAGNGDKQRLSTSPSSSLEVDAADLAPIAVSDNEDDAEGEGEGESSFRPGGLARTNSAISLTSKALANEEGRVLRAGHKLRSGISKPEEYYLLLTSGVEMVGADPKHVRLLHDLLDDLGGVELMREAEERGVVKVFQERKEDIVKLFREVDPVHWAMFVESQEMARKNVGVADAGTLKAEEAVED</sequence>
<dbReference type="AlphaFoldDB" id="A0AAE0WZT4"/>
<organism evidence="5 6">
    <name type="scientific">Podospora appendiculata</name>
    <dbReference type="NCBI Taxonomy" id="314037"/>
    <lineage>
        <taxon>Eukaryota</taxon>
        <taxon>Fungi</taxon>
        <taxon>Dikarya</taxon>
        <taxon>Ascomycota</taxon>
        <taxon>Pezizomycotina</taxon>
        <taxon>Sordariomycetes</taxon>
        <taxon>Sordariomycetidae</taxon>
        <taxon>Sordariales</taxon>
        <taxon>Podosporaceae</taxon>
        <taxon>Podospora</taxon>
    </lineage>
</organism>
<evidence type="ECO:0000256" key="4">
    <source>
        <dbReference type="SAM" id="MobiDB-lite"/>
    </source>
</evidence>
<feature type="region of interest" description="Disordered" evidence="4">
    <location>
        <begin position="1032"/>
        <end position="1052"/>
    </location>
</feature>
<dbReference type="InterPro" id="IPR052410">
    <property type="entry name" value="DRC5"/>
</dbReference>
<feature type="region of interest" description="Disordered" evidence="4">
    <location>
        <begin position="997"/>
        <end position="1017"/>
    </location>
</feature>
<protein>
    <recommendedName>
        <fullName evidence="7">Cell wall biogenesis protein Mhp1</fullName>
    </recommendedName>
</protein>
<dbReference type="SMART" id="SM00368">
    <property type="entry name" value="LRR_RI"/>
    <property type="match status" value="4"/>
</dbReference>
<feature type="compositionally biased region" description="Low complexity" evidence="4">
    <location>
        <begin position="15"/>
        <end position="25"/>
    </location>
</feature>
<feature type="compositionally biased region" description="Acidic residues" evidence="4">
    <location>
        <begin position="1032"/>
        <end position="1042"/>
    </location>
</feature>
<feature type="region of interest" description="Disordered" evidence="4">
    <location>
        <begin position="247"/>
        <end position="275"/>
    </location>
</feature>
<dbReference type="PANTHER" id="PTHR24107:SF2">
    <property type="entry name" value="NLR FAMILY CARD DOMAIN CONTAINING 3"/>
    <property type="match status" value="1"/>
</dbReference>
<keyword evidence="2" id="KW-0963">Cytoplasm</keyword>
<feature type="compositionally biased region" description="Low complexity" evidence="4">
    <location>
        <begin position="110"/>
        <end position="129"/>
    </location>
</feature>
<keyword evidence="6" id="KW-1185">Reference proteome</keyword>
<dbReference type="Proteomes" id="UP001270362">
    <property type="component" value="Unassembled WGS sequence"/>
</dbReference>
<comment type="subcellular location">
    <subcellularLocation>
        <location evidence="1">Cytoplasm</location>
        <location evidence="1">Cytoskeleton</location>
    </subcellularLocation>
</comment>
<evidence type="ECO:0000256" key="3">
    <source>
        <dbReference type="ARBA" id="ARBA00023212"/>
    </source>
</evidence>
<proteinExistence type="predicted"/>
<evidence type="ECO:0000313" key="6">
    <source>
        <dbReference type="Proteomes" id="UP001270362"/>
    </source>
</evidence>
<accession>A0AAE0WZT4</accession>
<reference evidence="5" key="1">
    <citation type="journal article" date="2023" name="Mol. Phylogenet. Evol.">
        <title>Genome-scale phylogeny and comparative genomics of the fungal order Sordariales.</title>
        <authorList>
            <person name="Hensen N."/>
            <person name="Bonometti L."/>
            <person name="Westerberg I."/>
            <person name="Brannstrom I.O."/>
            <person name="Guillou S."/>
            <person name="Cros-Aarteil S."/>
            <person name="Calhoun S."/>
            <person name="Haridas S."/>
            <person name="Kuo A."/>
            <person name="Mondo S."/>
            <person name="Pangilinan J."/>
            <person name="Riley R."/>
            <person name="LaButti K."/>
            <person name="Andreopoulos B."/>
            <person name="Lipzen A."/>
            <person name="Chen C."/>
            <person name="Yan M."/>
            <person name="Daum C."/>
            <person name="Ng V."/>
            <person name="Clum A."/>
            <person name="Steindorff A."/>
            <person name="Ohm R.A."/>
            <person name="Martin F."/>
            <person name="Silar P."/>
            <person name="Natvig D.O."/>
            <person name="Lalanne C."/>
            <person name="Gautier V."/>
            <person name="Ament-Velasquez S.L."/>
            <person name="Kruys A."/>
            <person name="Hutchinson M.I."/>
            <person name="Powell A.J."/>
            <person name="Barry K."/>
            <person name="Miller A.N."/>
            <person name="Grigoriev I.V."/>
            <person name="Debuchy R."/>
            <person name="Gladieux P."/>
            <person name="Hiltunen Thoren M."/>
            <person name="Johannesson H."/>
        </authorList>
    </citation>
    <scope>NUCLEOTIDE SEQUENCE</scope>
    <source>
        <strain evidence="5">CBS 314.62</strain>
    </source>
</reference>
<reference evidence="5" key="2">
    <citation type="submission" date="2023-06" db="EMBL/GenBank/DDBJ databases">
        <authorList>
            <consortium name="Lawrence Berkeley National Laboratory"/>
            <person name="Haridas S."/>
            <person name="Hensen N."/>
            <person name="Bonometti L."/>
            <person name="Westerberg I."/>
            <person name="Brannstrom I.O."/>
            <person name="Guillou S."/>
            <person name="Cros-Aarteil S."/>
            <person name="Calhoun S."/>
            <person name="Kuo A."/>
            <person name="Mondo S."/>
            <person name="Pangilinan J."/>
            <person name="Riley R."/>
            <person name="Labutti K."/>
            <person name="Andreopoulos B."/>
            <person name="Lipzen A."/>
            <person name="Chen C."/>
            <person name="Yanf M."/>
            <person name="Daum C."/>
            <person name="Ng V."/>
            <person name="Clum A."/>
            <person name="Steindorff A."/>
            <person name="Ohm R."/>
            <person name="Martin F."/>
            <person name="Silar P."/>
            <person name="Natvig D."/>
            <person name="Lalanne C."/>
            <person name="Gautier V."/>
            <person name="Ament-Velasquez S.L."/>
            <person name="Kruys A."/>
            <person name="Hutchinson M.I."/>
            <person name="Powell A.J."/>
            <person name="Barry K."/>
            <person name="Miller A.N."/>
            <person name="Grigoriev I.V."/>
            <person name="Debuchy R."/>
            <person name="Gladieux P."/>
            <person name="Thoren M.H."/>
            <person name="Johannesson H."/>
        </authorList>
    </citation>
    <scope>NUCLEOTIDE SEQUENCE</scope>
    <source>
        <strain evidence="5">CBS 314.62</strain>
    </source>
</reference>
<dbReference type="InterPro" id="IPR032675">
    <property type="entry name" value="LRR_dom_sf"/>
</dbReference>
<name>A0AAE0WZT4_9PEZI</name>
<comment type="caution">
    <text evidence="5">The sequence shown here is derived from an EMBL/GenBank/DDBJ whole genome shotgun (WGS) entry which is preliminary data.</text>
</comment>
<feature type="compositionally biased region" description="Basic and acidic residues" evidence="4">
    <location>
        <begin position="315"/>
        <end position="348"/>
    </location>
</feature>
<evidence type="ECO:0000256" key="1">
    <source>
        <dbReference type="ARBA" id="ARBA00004245"/>
    </source>
</evidence>
<dbReference type="EMBL" id="JAULSO010000007">
    <property type="protein sequence ID" value="KAK3681427.1"/>
    <property type="molecule type" value="Genomic_DNA"/>
</dbReference>
<dbReference type="SUPFAM" id="SSF52047">
    <property type="entry name" value="RNI-like"/>
    <property type="match status" value="1"/>
</dbReference>
<feature type="compositionally biased region" description="Low complexity" evidence="4">
    <location>
        <begin position="46"/>
        <end position="55"/>
    </location>
</feature>
<feature type="region of interest" description="Disordered" evidence="4">
    <location>
        <begin position="314"/>
        <end position="356"/>
    </location>
</feature>
<evidence type="ECO:0000256" key="2">
    <source>
        <dbReference type="ARBA" id="ARBA00022490"/>
    </source>
</evidence>
<feature type="compositionally biased region" description="Pro residues" evidence="4">
    <location>
        <begin position="26"/>
        <end position="45"/>
    </location>
</feature>
<evidence type="ECO:0008006" key="7">
    <source>
        <dbReference type="Google" id="ProtNLM"/>
    </source>
</evidence>